<evidence type="ECO:0000313" key="1">
    <source>
        <dbReference type="EMBL" id="EEF60060.1"/>
    </source>
</evidence>
<dbReference type="EMBL" id="ABOX02000021">
    <property type="protein sequence ID" value="EEF60060.1"/>
    <property type="molecule type" value="Genomic_DNA"/>
</dbReference>
<reference evidence="1 2" key="1">
    <citation type="journal article" date="2011" name="J. Bacteriol.">
        <title>Genome sequence of 'Pedosphaera parvula' Ellin514, an aerobic Verrucomicrobial isolate from pasture soil.</title>
        <authorList>
            <person name="Kant R."/>
            <person name="van Passel M.W."/>
            <person name="Sangwan P."/>
            <person name="Palva A."/>
            <person name="Lucas S."/>
            <person name="Copeland A."/>
            <person name="Lapidus A."/>
            <person name="Glavina Del Rio T."/>
            <person name="Dalin E."/>
            <person name="Tice H."/>
            <person name="Bruce D."/>
            <person name="Goodwin L."/>
            <person name="Pitluck S."/>
            <person name="Chertkov O."/>
            <person name="Larimer F.W."/>
            <person name="Land M.L."/>
            <person name="Hauser L."/>
            <person name="Brettin T.S."/>
            <person name="Detter J.C."/>
            <person name="Han S."/>
            <person name="de Vos W.M."/>
            <person name="Janssen P.H."/>
            <person name="Smidt H."/>
        </authorList>
    </citation>
    <scope>NUCLEOTIDE SEQUENCE [LARGE SCALE GENOMIC DNA]</scope>
    <source>
        <strain evidence="1 2">Ellin514</strain>
    </source>
</reference>
<keyword evidence="2" id="KW-1185">Reference proteome</keyword>
<organism evidence="1 2">
    <name type="scientific">Pedosphaera parvula (strain Ellin514)</name>
    <dbReference type="NCBI Taxonomy" id="320771"/>
    <lineage>
        <taxon>Bacteria</taxon>
        <taxon>Pseudomonadati</taxon>
        <taxon>Verrucomicrobiota</taxon>
        <taxon>Pedosphaerae</taxon>
        <taxon>Pedosphaerales</taxon>
        <taxon>Pedosphaeraceae</taxon>
        <taxon>Pedosphaera</taxon>
    </lineage>
</organism>
<gene>
    <name evidence="1" type="ORF">Cflav_PD3119</name>
</gene>
<dbReference type="STRING" id="320771.Cflav_PD3119"/>
<dbReference type="Proteomes" id="UP000003688">
    <property type="component" value="Unassembled WGS sequence"/>
</dbReference>
<protein>
    <submittedName>
        <fullName evidence="1">Uncharacterized protein</fullName>
    </submittedName>
</protein>
<dbReference type="OrthoDB" id="9837602at2"/>
<dbReference type="AlphaFoldDB" id="B9XJJ9"/>
<proteinExistence type="predicted"/>
<evidence type="ECO:0000313" key="2">
    <source>
        <dbReference type="Proteomes" id="UP000003688"/>
    </source>
</evidence>
<comment type="caution">
    <text evidence="1">The sequence shown here is derived from an EMBL/GenBank/DDBJ whole genome shotgun (WGS) entry which is preliminary data.</text>
</comment>
<accession>B9XJJ9</accession>
<dbReference type="InterPro" id="IPR029075">
    <property type="entry name" value="Imm48"/>
</dbReference>
<sequence>MGLFNRLFGKKSQGAPPEHVSESVATMEQYLRGIIAHYGDARFQGDAQAREVLSVYSFGGITALALQHQMSPPLAHAVCLTLLTKFFGFDQADAANKAEAVITATPDRTSHLYGIVHRGADGFIHWQQHSDDGAAKDFAEIMAHFQKAKN</sequence>
<dbReference type="Pfam" id="PF15574">
    <property type="entry name" value="Imm48"/>
    <property type="match status" value="1"/>
</dbReference>
<name>B9XJJ9_PEDPL</name>
<dbReference type="RefSeq" id="WP_007415992.1">
    <property type="nucleotide sequence ID" value="NZ_ABOX02000021.1"/>
</dbReference>